<reference evidence="2" key="2">
    <citation type="submission" date="2013-07" db="EMBL/GenBank/DDBJ databases">
        <authorList>
            <person name="Morais-Silva F.O."/>
            <person name="Rezende A.M."/>
            <person name="Pimentel C."/>
            <person name="Resende D.M."/>
            <person name="Santos C.I."/>
            <person name="Clemente C."/>
            <person name="de Oliveira L.M."/>
            <person name="da Silva S.M."/>
            <person name="Costa D.A."/>
            <person name="Varela-Raposo A."/>
            <person name="Horacio E.C.A."/>
            <person name="Matos M."/>
            <person name="Flores O."/>
            <person name="Ruiz J.C."/>
            <person name="Rodrigues-Pousada C."/>
        </authorList>
    </citation>
    <scope>NUCLEOTIDE SEQUENCE [LARGE SCALE GENOMIC DNA]</scope>
    <source>
        <strain evidence="2">ATCC 19364 / DSM 1382 / NCIMB 9332 / VKM B-1759</strain>
    </source>
</reference>
<dbReference type="PATRIC" id="fig|1121448.10.peg.1999"/>
<keyword evidence="2" id="KW-1185">Reference proteome</keyword>
<dbReference type="RefSeq" id="WP_021760712.1">
    <property type="nucleotide sequence ID" value="NC_022444.1"/>
</dbReference>
<dbReference type="eggNOG" id="ENOG503069G">
    <property type="taxonomic scope" value="Bacteria"/>
</dbReference>
<reference evidence="1 2" key="1">
    <citation type="journal article" date="2013" name="J. Bacteriol.">
        <title>Roles of HynAB and Ech, the only two hydrogenases found in the model sulfate reducer Desulfovibrio gigas.</title>
        <authorList>
            <person name="Morais-Silva F.O."/>
            <person name="Santos C.I."/>
            <person name="Rodrigues R."/>
            <person name="Pereira I.A."/>
            <person name="Rodrigues-Pousada C."/>
        </authorList>
    </citation>
    <scope>NUCLEOTIDE SEQUENCE [LARGE SCALE GENOMIC DNA]</scope>
    <source>
        <strain evidence="2">ATCC 19364 / DSM 1382 / NCIMB 9332 / VKM B-1759</strain>
    </source>
</reference>
<dbReference type="EMBL" id="CP006585">
    <property type="protein sequence ID" value="AGW13813.1"/>
    <property type="molecule type" value="Genomic_DNA"/>
</dbReference>
<protein>
    <submittedName>
        <fullName evidence="1">Uncharacterized protein</fullName>
    </submittedName>
</protein>
<dbReference type="KEGG" id="dgg:DGI_2044"/>
<dbReference type="Proteomes" id="UP000016587">
    <property type="component" value="Chromosome"/>
</dbReference>
<proteinExistence type="predicted"/>
<organism evidence="1 2">
    <name type="scientific">Megalodesulfovibrio gigas (strain ATCC 19364 / DSM 1382 / NCIMB 9332 / VKM B-1759)</name>
    <name type="common">Desulfovibrio gigas</name>
    <dbReference type="NCBI Taxonomy" id="1121448"/>
    <lineage>
        <taxon>Bacteria</taxon>
        <taxon>Pseudomonadati</taxon>
        <taxon>Thermodesulfobacteriota</taxon>
        <taxon>Desulfovibrionia</taxon>
        <taxon>Desulfovibrionales</taxon>
        <taxon>Desulfovibrionaceae</taxon>
        <taxon>Megalodesulfovibrio</taxon>
    </lineage>
</organism>
<gene>
    <name evidence="1" type="ORF">DGI_2044</name>
</gene>
<accession>T2GBX8</accession>
<dbReference type="Pfam" id="PF08809">
    <property type="entry name" value="DUF1799"/>
    <property type="match status" value="1"/>
</dbReference>
<dbReference type="STRING" id="1121448.DGI_2044"/>
<name>T2GBX8_MEGG1</name>
<dbReference type="InterPro" id="IPR014915">
    <property type="entry name" value="Phage_TLS_TfmB"/>
</dbReference>
<evidence type="ECO:0000313" key="1">
    <source>
        <dbReference type="EMBL" id="AGW13813.1"/>
    </source>
</evidence>
<sequence length="123" mass="13800">MAQDNRTDCDTCRAAFAPSRWDTPEDVERKKDGPPCWKCRPDVLPENTLAVDVYRRCSGQLIMGMGGAVDINLLAVKCVLDMLHIEESAHLELMEEVQLMAQTAIVVGREKQEQERNRGKAQG</sequence>
<evidence type="ECO:0000313" key="2">
    <source>
        <dbReference type="Proteomes" id="UP000016587"/>
    </source>
</evidence>
<dbReference type="AlphaFoldDB" id="T2GBX8"/>
<dbReference type="HOGENOM" id="CLU_163900_0_0_7"/>
<dbReference type="OrthoDB" id="9949826at2"/>